<dbReference type="GO" id="GO:0030638">
    <property type="term" value="P:polyketide metabolic process"/>
    <property type="evidence" value="ECO:0007669"/>
    <property type="project" value="InterPro"/>
</dbReference>
<protein>
    <submittedName>
        <fullName evidence="1">Ester cyclase</fullName>
    </submittedName>
</protein>
<evidence type="ECO:0000313" key="1">
    <source>
        <dbReference type="EMBL" id="HGS20263.1"/>
    </source>
</evidence>
<dbReference type="InterPro" id="IPR032710">
    <property type="entry name" value="NTF2-like_dom_sf"/>
</dbReference>
<comment type="caution">
    <text evidence="1">The sequence shown here is derived from an EMBL/GenBank/DDBJ whole genome shotgun (WGS) entry which is preliminary data.</text>
</comment>
<dbReference type="EMBL" id="DSYK01000006">
    <property type="protein sequence ID" value="HGS20263.1"/>
    <property type="molecule type" value="Genomic_DNA"/>
</dbReference>
<dbReference type="InterPro" id="IPR009959">
    <property type="entry name" value="Cyclase_SnoaL-like"/>
</dbReference>
<gene>
    <name evidence="1" type="ORF">ENT37_00150</name>
</gene>
<dbReference type="SUPFAM" id="SSF54427">
    <property type="entry name" value="NTF2-like"/>
    <property type="match status" value="1"/>
</dbReference>
<dbReference type="PANTHER" id="PTHR38436">
    <property type="entry name" value="POLYKETIDE CYCLASE SNOAL-LIKE DOMAIN"/>
    <property type="match status" value="1"/>
</dbReference>
<dbReference type="Pfam" id="PF07366">
    <property type="entry name" value="SnoaL"/>
    <property type="match status" value="1"/>
</dbReference>
<sequence>MTTEQNKAVVRRFLDASVVGDPANFKDLLSSDFIAHLATGPINREVFLQHNNVFIMAFSDRHFTVKDQVAEGDKVVTLATWRGTHSGSFQGLPPTGKQVAISAILIERIKDGQIEEHWSFFDQLSMMQQLGLVPPPQSSRETN</sequence>
<dbReference type="AlphaFoldDB" id="A0A7C4PH68"/>
<dbReference type="PANTHER" id="PTHR38436:SF1">
    <property type="entry name" value="ESTER CYCLASE"/>
    <property type="match status" value="1"/>
</dbReference>
<proteinExistence type="predicted"/>
<reference evidence="1" key="1">
    <citation type="journal article" date="2020" name="mSystems">
        <title>Genome- and Community-Level Interaction Insights into Carbon Utilization and Element Cycling Functions of Hydrothermarchaeota in Hydrothermal Sediment.</title>
        <authorList>
            <person name="Zhou Z."/>
            <person name="Liu Y."/>
            <person name="Xu W."/>
            <person name="Pan J."/>
            <person name="Luo Z.H."/>
            <person name="Li M."/>
        </authorList>
    </citation>
    <scope>NUCLEOTIDE SEQUENCE [LARGE SCALE GENOMIC DNA]</scope>
    <source>
        <strain evidence="1">SpSt-573</strain>
    </source>
</reference>
<organism evidence="1">
    <name type="scientific">Anaerolinea thermolimosa</name>
    <dbReference type="NCBI Taxonomy" id="229919"/>
    <lineage>
        <taxon>Bacteria</taxon>
        <taxon>Bacillati</taxon>
        <taxon>Chloroflexota</taxon>
        <taxon>Anaerolineae</taxon>
        <taxon>Anaerolineales</taxon>
        <taxon>Anaerolineaceae</taxon>
        <taxon>Anaerolinea</taxon>
    </lineage>
</organism>
<accession>A0A7C4PH68</accession>
<name>A0A7C4PH68_9CHLR</name>
<dbReference type="Gene3D" id="3.10.450.50">
    <property type="match status" value="1"/>
</dbReference>